<evidence type="ECO:0000313" key="12">
    <source>
        <dbReference type="EMBL" id="GLC89612.1"/>
    </source>
</evidence>
<proteinExistence type="inferred from homology"/>
<protein>
    <submittedName>
        <fullName evidence="12">Methyl-accepting chemotaxis protein</fullName>
    </submittedName>
</protein>
<evidence type="ECO:0000256" key="4">
    <source>
        <dbReference type="ARBA" id="ARBA00022989"/>
    </source>
</evidence>
<dbReference type="PROSITE" id="PS50885">
    <property type="entry name" value="HAMP"/>
    <property type="match status" value="1"/>
</dbReference>
<comment type="subcellular location">
    <subcellularLocation>
        <location evidence="1">Cell membrane</location>
        <topology evidence="1">Multi-pass membrane protein</topology>
    </subcellularLocation>
</comment>
<evidence type="ECO:0000313" key="13">
    <source>
        <dbReference type="Proteomes" id="UP001065593"/>
    </source>
</evidence>
<organism evidence="12 13">
    <name type="scientific">Lysinibacillus piscis</name>
    <dbReference type="NCBI Taxonomy" id="2518931"/>
    <lineage>
        <taxon>Bacteria</taxon>
        <taxon>Bacillati</taxon>
        <taxon>Bacillota</taxon>
        <taxon>Bacilli</taxon>
        <taxon>Bacillales</taxon>
        <taxon>Bacillaceae</taxon>
        <taxon>Lysinibacillus</taxon>
    </lineage>
</organism>
<dbReference type="Gene3D" id="3.30.450.20">
    <property type="entry name" value="PAS domain"/>
    <property type="match status" value="1"/>
</dbReference>
<dbReference type="SMART" id="SM00304">
    <property type="entry name" value="HAMP"/>
    <property type="match status" value="1"/>
</dbReference>
<keyword evidence="5 9" id="KW-0472">Membrane</keyword>
<keyword evidence="4 9" id="KW-1133">Transmembrane helix</keyword>
<keyword evidence="3 9" id="KW-0812">Transmembrane</keyword>
<dbReference type="SUPFAM" id="SSF58104">
    <property type="entry name" value="Methyl-accepting chemotaxis protein (MCP) signaling domain"/>
    <property type="match status" value="1"/>
</dbReference>
<dbReference type="SMART" id="SM00283">
    <property type="entry name" value="MA"/>
    <property type="match status" value="1"/>
</dbReference>
<dbReference type="Pfam" id="PF00015">
    <property type="entry name" value="MCPsignal"/>
    <property type="match status" value="1"/>
</dbReference>
<evidence type="ECO:0000256" key="9">
    <source>
        <dbReference type="SAM" id="Phobius"/>
    </source>
</evidence>
<sequence length="581" mass="63712">MQIKRHVAIFDSIFFKLTMLIIFVIALTGGVIGGTSYYLTKKELVEAGKSDMKHIVNTSIVTLNVLNERVEKGELTLEQAQEEARVLLNGPKLAEGYDYKKSAFLYKQDGYLVAYNSSYASILHPKNPIGHMPDDTTNRANMVKAARATNDADRYHPFDDTDDNGNHVTKTAYMAYFEPWDWHVGMIVLDTTFYGELNKVKWTIILMTLGILVISFMIFYFVSRKSLKLLETISAAFLAIANRNIQSTTLPESKDEIGHLGASFNQMLLQLRDLISQLQGTSGQVAETSMSLSAISEETASSSEEIGRAMNDIAQGTVNQAADLEEANQQITRLNTSIEAMNQQSQLIKDITSQSEAATHQGQEMIQRLKQSNEASLASSNEVHTTIESLNSKITGISRMTAVIESISSETNLLALNASIEAARAGEHGKGFAVVASEVQKLAEQSNEATKQIQNMIAAIEGETAKTVQAVSTTIERSKQLDHAVNETETEFTNIAKAITETTNAVILLNQELLQVTQQNKTIVDAAQNATSISQQTAAAVEEITASIDEQIKAIAQVAISAEQLTDLSQTLNQIVEKYAL</sequence>
<keyword evidence="13" id="KW-1185">Reference proteome</keyword>
<comment type="similarity">
    <text evidence="7">Belongs to the methyl-accepting chemotaxis (MCP) protein family.</text>
</comment>
<dbReference type="InterPro" id="IPR033480">
    <property type="entry name" value="sCache_2"/>
</dbReference>
<feature type="domain" description="Methyl-accepting transducer" evidence="10">
    <location>
        <begin position="295"/>
        <end position="545"/>
    </location>
</feature>
<dbReference type="Pfam" id="PF00672">
    <property type="entry name" value="HAMP"/>
    <property type="match status" value="1"/>
</dbReference>
<dbReference type="RefSeq" id="WP_264989433.1">
    <property type="nucleotide sequence ID" value="NZ_BRZA01000003.1"/>
</dbReference>
<accession>A0ABQ5NMS7</accession>
<evidence type="ECO:0000256" key="5">
    <source>
        <dbReference type="ARBA" id="ARBA00023136"/>
    </source>
</evidence>
<evidence type="ECO:0000256" key="6">
    <source>
        <dbReference type="ARBA" id="ARBA00023224"/>
    </source>
</evidence>
<dbReference type="PANTHER" id="PTHR32089:SF114">
    <property type="entry name" value="METHYL-ACCEPTING CHEMOTAXIS PROTEIN MCPB"/>
    <property type="match status" value="1"/>
</dbReference>
<evidence type="ECO:0000256" key="2">
    <source>
        <dbReference type="ARBA" id="ARBA00022475"/>
    </source>
</evidence>
<evidence type="ECO:0000256" key="8">
    <source>
        <dbReference type="PROSITE-ProRule" id="PRU00284"/>
    </source>
</evidence>
<feature type="domain" description="HAMP" evidence="11">
    <location>
        <begin position="224"/>
        <end position="276"/>
    </location>
</feature>
<dbReference type="Proteomes" id="UP001065593">
    <property type="component" value="Unassembled WGS sequence"/>
</dbReference>
<dbReference type="InterPro" id="IPR004089">
    <property type="entry name" value="MCPsignal_dom"/>
</dbReference>
<dbReference type="Gene3D" id="1.10.287.950">
    <property type="entry name" value="Methyl-accepting chemotaxis protein"/>
    <property type="match status" value="1"/>
</dbReference>
<feature type="transmembrane region" description="Helical" evidence="9">
    <location>
        <begin position="12"/>
        <end position="39"/>
    </location>
</feature>
<comment type="caution">
    <text evidence="12">The sequence shown here is derived from an EMBL/GenBank/DDBJ whole genome shotgun (WGS) entry which is preliminary data.</text>
</comment>
<reference evidence="12" key="1">
    <citation type="submission" date="2022-08" db="EMBL/GenBank/DDBJ databases">
        <title>Draft genome sequence of Lysinibacillus sp. strain KH24.</title>
        <authorList>
            <person name="Kanbe H."/>
            <person name="Itoh H."/>
        </authorList>
    </citation>
    <scope>NUCLEOTIDE SEQUENCE</scope>
    <source>
        <strain evidence="12">KH24</strain>
    </source>
</reference>
<gene>
    <name evidence="12" type="ORF">LYSBPC_27390</name>
</gene>
<feature type="transmembrane region" description="Helical" evidence="9">
    <location>
        <begin position="202"/>
        <end position="222"/>
    </location>
</feature>
<dbReference type="InterPro" id="IPR003660">
    <property type="entry name" value="HAMP_dom"/>
</dbReference>
<dbReference type="PROSITE" id="PS50111">
    <property type="entry name" value="CHEMOTAXIS_TRANSDUC_2"/>
    <property type="match status" value="1"/>
</dbReference>
<evidence type="ECO:0000256" key="3">
    <source>
        <dbReference type="ARBA" id="ARBA00022692"/>
    </source>
</evidence>
<dbReference type="Pfam" id="PF17200">
    <property type="entry name" value="sCache_2"/>
    <property type="match status" value="1"/>
</dbReference>
<evidence type="ECO:0000259" key="11">
    <source>
        <dbReference type="PROSITE" id="PS50885"/>
    </source>
</evidence>
<evidence type="ECO:0000259" key="10">
    <source>
        <dbReference type="PROSITE" id="PS50111"/>
    </source>
</evidence>
<evidence type="ECO:0000256" key="1">
    <source>
        <dbReference type="ARBA" id="ARBA00004651"/>
    </source>
</evidence>
<dbReference type="PANTHER" id="PTHR32089">
    <property type="entry name" value="METHYL-ACCEPTING CHEMOTAXIS PROTEIN MCPB"/>
    <property type="match status" value="1"/>
</dbReference>
<dbReference type="EMBL" id="BRZA01000003">
    <property type="protein sequence ID" value="GLC89612.1"/>
    <property type="molecule type" value="Genomic_DNA"/>
</dbReference>
<dbReference type="SMART" id="SM01049">
    <property type="entry name" value="Cache_2"/>
    <property type="match status" value="1"/>
</dbReference>
<dbReference type="CDD" id="cd06225">
    <property type="entry name" value="HAMP"/>
    <property type="match status" value="1"/>
</dbReference>
<keyword evidence="2" id="KW-1003">Cell membrane</keyword>
<name>A0ABQ5NMS7_9BACI</name>
<keyword evidence="6 8" id="KW-0807">Transducer</keyword>
<evidence type="ECO:0000256" key="7">
    <source>
        <dbReference type="ARBA" id="ARBA00029447"/>
    </source>
</evidence>